<protein>
    <recommendedName>
        <fullName evidence="1">Polymerase nucleotidyl transferase domain-containing protein</fullName>
    </recommendedName>
</protein>
<proteinExistence type="predicted"/>
<comment type="caution">
    <text evidence="2">The sequence shown here is derived from an EMBL/GenBank/DDBJ whole genome shotgun (WGS) entry which is preliminary data.</text>
</comment>
<gene>
    <name evidence="2" type="ORF">LCGC14_0747120</name>
</gene>
<dbReference type="InterPro" id="IPR043519">
    <property type="entry name" value="NT_sf"/>
</dbReference>
<sequence>MTEFIPKIERKDYWVRSLKKFIPEFLEQHPILKNFHENASVILHGSITLGFDDPFSDIDLWFLLPEKELVDLESVSDSFFFEIELDNKPGHLNAESIEDFSRRLHQLKSYYDQGDMDIVFQLRNAKIVIDKFGVGNELIKLACQPMRKEVSEIYFFYHYVEMRREHRASDNPMERHDPVAVLLSLPKTIAHALRASMVLDGEPYPYDKWLFYSASQTPTGKKLVPSVEKIINLIADDKLRFKGTEANHPISQELRVIRRILIEAAQGKGNFSPWLEKWWLYLTQSRDSIKDVHW</sequence>
<dbReference type="GO" id="GO:0016779">
    <property type="term" value="F:nucleotidyltransferase activity"/>
    <property type="evidence" value="ECO:0007669"/>
    <property type="project" value="InterPro"/>
</dbReference>
<reference evidence="2" key="1">
    <citation type="journal article" date="2015" name="Nature">
        <title>Complex archaea that bridge the gap between prokaryotes and eukaryotes.</title>
        <authorList>
            <person name="Spang A."/>
            <person name="Saw J.H."/>
            <person name="Jorgensen S.L."/>
            <person name="Zaremba-Niedzwiedzka K."/>
            <person name="Martijn J."/>
            <person name="Lind A.E."/>
            <person name="van Eijk R."/>
            <person name="Schleper C."/>
            <person name="Guy L."/>
            <person name="Ettema T.J."/>
        </authorList>
    </citation>
    <scope>NUCLEOTIDE SEQUENCE</scope>
</reference>
<name>A0A0F9Q523_9ZZZZ</name>
<evidence type="ECO:0000259" key="1">
    <source>
        <dbReference type="Pfam" id="PF01909"/>
    </source>
</evidence>
<dbReference type="SUPFAM" id="SSF81301">
    <property type="entry name" value="Nucleotidyltransferase"/>
    <property type="match status" value="1"/>
</dbReference>
<dbReference type="AlphaFoldDB" id="A0A0F9Q523"/>
<dbReference type="Pfam" id="PF01909">
    <property type="entry name" value="NTP_transf_2"/>
    <property type="match status" value="1"/>
</dbReference>
<dbReference type="EMBL" id="LAZR01001784">
    <property type="protein sequence ID" value="KKN39080.1"/>
    <property type="molecule type" value="Genomic_DNA"/>
</dbReference>
<dbReference type="InterPro" id="IPR002934">
    <property type="entry name" value="Polymerase_NTP_transf_dom"/>
</dbReference>
<feature type="domain" description="Polymerase nucleotidyl transferase" evidence="1">
    <location>
        <begin position="31"/>
        <end position="87"/>
    </location>
</feature>
<evidence type="ECO:0000313" key="2">
    <source>
        <dbReference type="EMBL" id="KKN39080.1"/>
    </source>
</evidence>
<accession>A0A0F9Q523</accession>
<organism evidence="2">
    <name type="scientific">marine sediment metagenome</name>
    <dbReference type="NCBI Taxonomy" id="412755"/>
    <lineage>
        <taxon>unclassified sequences</taxon>
        <taxon>metagenomes</taxon>
        <taxon>ecological metagenomes</taxon>
    </lineage>
</organism>